<proteinExistence type="inferred from homology"/>
<dbReference type="AlphaFoldDB" id="B2UHK7"/>
<evidence type="ECO:0000256" key="1">
    <source>
        <dbReference type="ARBA" id="ARBA00035644"/>
    </source>
</evidence>
<accession>B2UHK7</accession>
<dbReference type="InterPro" id="IPR017938">
    <property type="entry name" value="Riboflavin_synthase-like_b-brl"/>
</dbReference>
<dbReference type="SUPFAM" id="SSF63380">
    <property type="entry name" value="Riboflavin synthase domain-like"/>
    <property type="match status" value="1"/>
</dbReference>
<dbReference type="PANTHER" id="PTHR30157:SF0">
    <property type="entry name" value="NADPH-DEPENDENT FERRIC-CHELATE REDUCTASE"/>
    <property type="match status" value="1"/>
</dbReference>
<dbReference type="Pfam" id="PF08021">
    <property type="entry name" value="FAD_binding_9"/>
    <property type="match status" value="2"/>
</dbReference>
<dbReference type="KEGG" id="rpi:Rpic_3953"/>
<dbReference type="PROSITE" id="PS51384">
    <property type="entry name" value="FAD_FR"/>
    <property type="match status" value="1"/>
</dbReference>
<comment type="similarity">
    <text evidence="1">Belongs to the SIP oxidoreductase family.</text>
</comment>
<evidence type="ECO:0000259" key="2">
    <source>
        <dbReference type="PROSITE" id="PS51384"/>
    </source>
</evidence>
<dbReference type="InterPro" id="IPR039374">
    <property type="entry name" value="SIP_fam"/>
</dbReference>
<sequence>MFAFNRTQGLMSQLLSSVKPATRRMRVRVRAIHTLSPRMRRVVFTGVAAMDLADLAGAAPGAAIKLMFPHDAAGPGRTLGRAYTIRRYHAARDELEIDFVVHDETPAAQHGPAARWLEHAAPGDEVEFAGPKRGFRADPAAPWTLLIGDETALPAIFAILEALPEHAQVLTYIAIGDARARLPLEGALAEHPRSRGIHWVESDTAHAGAMMVGALSAQAMPAGTPQVFLAGEASLLKQVRTLLEGAWAVPHDAIDAKGYWTAGLSREERKASEAR</sequence>
<gene>
    <name evidence="3" type="ordered locus">Rpic_3953</name>
</gene>
<dbReference type="CDD" id="cd06193">
    <property type="entry name" value="siderophore_interacting"/>
    <property type="match status" value="1"/>
</dbReference>
<dbReference type="EMBL" id="CP001069">
    <property type="protein sequence ID" value="ACD29058.1"/>
    <property type="molecule type" value="Genomic_DNA"/>
</dbReference>
<dbReference type="InterPro" id="IPR017927">
    <property type="entry name" value="FAD-bd_FR_type"/>
</dbReference>
<dbReference type="InterPro" id="IPR007037">
    <property type="entry name" value="SIP_rossman_dom"/>
</dbReference>
<dbReference type="PATRIC" id="fig|402626.5.peg.192"/>
<feature type="domain" description="FAD-binding FR-type" evidence="2">
    <location>
        <begin position="22"/>
        <end position="138"/>
    </location>
</feature>
<dbReference type="Gene3D" id="3.40.50.80">
    <property type="entry name" value="Nucleotide-binding domain of ferredoxin-NADP reductase (FNR) module"/>
    <property type="match status" value="1"/>
</dbReference>
<dbReference type="Gene3D" id="2.40.30.10">
    <property type="entry name" value="Translation factors"/>
    <property type="match status" value="1"/>
</dbReference>
<reference evidence="3" key="1">
    <citation type="submission" date="2008-05" db="EMBL/GenBank/DDBJ databases">
        <title>Complete sequence of chromosome2 of Ralstonia pickettii 12J.</title>
        <authorList>
            <consortium name="US DOE Joint Genome Institute"/>
            <person name="Lucas S."/>
            <person name="Copeland A."/>
            <person name="Lapidus A."/>
            <person name="Glavina del Rio T."/>
            <person name="Dalin E."/>
            <person name="Tice H."/>
            <person name="Bruce D."/>
            <person name="Goodwin L."/>
            <person name="Pitluck S."/>
            <person name="Meincke L."/>
            <person name="Brettin T."/>
            <person name="Detter J.C."/>
            <person name="Han C."/>
            <person name="Kuske C.R."/>
            <person name="Schmutz J."/>
            <person name="Larimer F."/>
            <person name="Land M."/>
            <person name="Hauser L."/>
            <person name="Kyrpides N."/>
            <person name="Mikhailova N."/>
            <person name="Marsh T."/>
            <person name="Richardson P."/>
        </authorList>
    </citation>
    <scope>NUCLEOTIDE SEQUENCE</scope>
    <source>
        <strain evidence="3">12J</strain>
    </source>
</reference>
<dbReference type="HOGENOM" id="CLU_040923_3_0_4"/>
<dbReference type="GO" id="GO:0016491">
    <property type="term" value="F:oxidoreductase activity"/>
    <property type="evidence" value="ECO:0007669"/>
    <property type="project" value="InterPro"/>
</dbReference>
<dbReference type="Pfam" id="PF04954">
    <property type="entry name" value="SIP"/>
    <property type="match status" value="1"/>
</dbReference>
<organism evidence="3">
    <name type="scientific">Ralstonia pickettii (strain 12J)</name>
    <dbReference type="NCBI Taxonomy" id="402626"/>
    <lineage>
        <taxon>Bacteria</taxon>
        <taxon>Pseudomonadati</taxon>
        <taxon>Pseudomonadota</taxon>
        <taxon>Betaproteobacteria</taxon>
        <taxon>Burkholderiales</taxon>
        <taxon>Burkholderiaceae</taxon>
        <taxon>Ralstonia</taxon>
    </lineage>
</organism>
<dbReference type="eggNOG" id="COG2375">
    <property type="taxonomic scope" value="Bacteria"/>
</dbReference>
<protein>
    <submittedName>
        <fullName evidence="3">FAD-binding 9 siderophore-interacting domain protein</fullName>
    </submittedName>
</protein>
<dbReference type="InterPro" id="IPR039261">
    <property type="entry name" value="FNR_nucleotide-bd"/>
</dbReference>
<dbReference type="InterPro" id="IPR013113">
    <property type="entry name" value="SIP_FAD-bd"/>
</dbReference>
<name>B2UHK7_RALPJ</name>
<evidence type="ECO:0000313" key="3">
    <source>
        <dbReference type="EMBL" id="ACD29058.1"/>
    </source>
</evidence>
<dbReference type="PANTHER" id="PTHR30157">
    <property type="entry name" value="FERRIC REDUCTASE, NADPH-DEPENDENT"/>
    <property type="match status" value="1"/>
</dbReference>
<dbReference type="STRING" id="402626.Rpic_3953"/>